<proteinExistence type="predicted"/>
<evidence type="ECO:0000313" key="3">
    <source>
        <dbReference type="Proteomes" id="UP000007969"/>
    </source>
</evidence>
<dbReference type="SMART" id="SM00481">
    <property type="entry name" value="POLIIIAc"/>
    <property type="match status" value="1"/>
</dbReference>
<accession>B9E1V7</accession>
<dbReference type="PANTHER" id="PTHR42924">
    <property type="entry name" value="EXONUCLEASE"/>
    <property type="match status" value="1"/>
</dbReference>
<reference evidence="3" key="1">
    <citation type="submission" date="2005-09" db="EMBL/GenBank/DDBJ databases">
        <title>Complete genome sequence of Clostridium kluyveri and comparative genomics of Clostridia species.</title>
        <authorList>
            <person name="Inui M."/>
            <person name="Nonaka H."/>
            <person name="Shinoda Y."/>
            <person name="Ikenaga Y."/>
            <person name="Abe M."/>
            <person name="Naito K."/>
            <person name="Vertes A.A."/>
            <person name="Yukawa H."/>
        </authorList>
    </citation>
    <scope>NUCLEOTIDE SEQUENCE [LARGE SCALE GENOMIC DNA]</scope>
    <source>
        <strain evidence="3">NBRC 12016</strain>
    </source>
</reference>
<protein>
    <recommendedName>
        <fullName evidence="1">Polymerase/histidinol phosphatase N-terminal domain-containing protein</fullName>
    </recommendedName>
</protein>
<dbReference type="InterPro" id="IPR003141">
    <property type="entry name" value="Pol/His_phosphatase_N"/>
</dbReference>
<organism evidence="2 3">
    <name type="scientific">Clostridium kluyveri (strain NBRC 12016)</name>
    <dbReference type="NCBI Taxonomy" id="583346"/>
    <lineage>
        <taxon>Bacteria</taxon>
        <taxon>Bacillati</taxon>
        <taxon>Bacillota</taxon>
        <taxon>Clostridia</taxon>
        <taxon>Eubacteriales</taxon>
        <taxon>Clostridiaceae</taxon>
        <taxon>Clostridium</taxon>
    </lineage>
</organism>
<dbReference type="InterPro" id="IPR004013">
    <property type="entry name" value="PHP_dom"/>
</dbReference>
<evidence type="ECO:0000259" key="1">
    <source>
        <dbReference type="SMART" id="SM00481"/>
    </source>
</evidence>
<dbReference type="AlphaFoldDB" id="B9E1V7"/>
<dbReference type="Gene3D" id="3.20.20.140">
    <property type="entry name" value="Metal-dependent hydrolases"/>
    <property type="match status" value="1"/>
</dbReference>
<dbReference type="Pfam" id="PF02811">
    <property type="entry name" value="PHP"/>
    <property type="match status" value="1"/>
</dbReference>
<dbReference type="PANTHER" id="PTHR42924:SF3">
    <property type="entry name" value="POLYMERASE_HISTIDINOL PHOSPHATASE N-TERMINAL DOMAIN-CONTAINING PROTEIN"/>
    <property type="match status" value="1"/>
</dbReference>
<dbReference type="Gene3D" id="1.10.150.650">
    <property type="match status" value="1"/>
</dbReference>
<dbReference type="GO" id="GO:0035312">
    <property type="term" value="F:5'-3' DNA exonuclease activity"/>
    <property type="evidence" value="ECO:0007669"/>
    <property type="project" value="TreeGrafter"/>
</dbReference>
<dbReference type="HOGENOM" id="CLU_067347_1_1_9"/>
<evidence type="ECO:0000313" key="2">
    <source>
        <dbReference type="EMBL" id="BAH06482.1"/>
    </source>
</evidence>
<feature type="domain" description="Polymerase/histidinol phosphatase N-terminal" evidence="1">
    <location>
        <begin position="8"/>
        <end position="73"/>
    </location>
</feature>
<dbReference type="EMBL" id="AP009049">
    <property type="protein sequence ID" value="BAH06482.1"/>
    <property type="molecule type" value="Genomic_DNA"/>
</dbReference>
<dbReference type="KEGG" id="ckr:CKR_1431"/>
<dbReference type="InterPro" id="IPR016195">
    <property type="entry name" value="Pol/histidinol_Pase-like"/>
</dbReference>
<dbReference type="InterPro" id="IPR052018">
    <property type="entry name" value="PHP_domain"/>
</dbReference>
<dbReference type="GO" id="GO:0004534">
    <property type="term" value="F:5'-3' RNA exonuclease activity"/>
    <property type="evidence" value="ECO:0007669"/>
    <property type="project" value="TreeGrafter"/>
</dbReference>
<name>B9E1V7_CLOK1</name>
<dbReference type="SUPFAM" id="SSF89550">
    <property type="entry name" value="PHP domain-like"/>
    <property type="match status" value="1"/>
</dbReference>
<dbReference type="Proteomes" id="UP000007969">
    <property type="component" value="Chromosome"/>
</dbReference>
<gene>
    <name evidence="2" type="ordered locus">CKR_1431</name>
</gene>
<dbReference type="CDD" id="cd07438">
    <property type="entry name" value="PHP_HisPPase_AMP"/>
    <property type="match status" value="1"/>
</dbReference>
<sequence>MILLYKKGDFHLHTTASDGKLSPAEIVTNSKKAGLDIIAITDHDTISGIDSALYQGEKVNIKVIPGLELSTLYNNKSVHILGYFKDPSFISLKFKNFLKEMDSYRVERGKKIVHNLNKFFNINISYENIVKNAHGIITRPHIARAIIDEGYNYSFQDIFKNFIGESCAAYVPNKKLSTLEGIKMLQSLNALVVLAHPVLIKDIDIEELIRFPFHGIEAIYANNSTEDTNKFIEYAKKYNKIITAGSDFHGSISQKDKNLKHSHAIGEVFLDEDGINIFLDKLNSM</sequence>